<dbReference type="SUPFAM" id="SSF90123">
    <property type="entry name" value="ABC transporter transmembrane region"/>
    <property type="match status" value="1"/>
</dbReference>
<evidence type="ECO:0000256" key="8">
    <source>
        <dbReference type="ARBA" id="ARBA00023136"/>
    </source>
</evidence>
<dbReference type="CDD" id="cd18580">
    <property type="entry name" value="ABC_6TM_ABCC_D2"/>
    <property type="match status" value="1"/>
</dbReference>
<comment type="subcellular location">
    <subcellularLocation>
        <location evidence="1">Membrane</location>
        <topology evidence="1">Multi-pass membrane protein</topology>
    </subcellularLocation>
</comment>
<dbReference type="GO" id="GO:0016887">
    <property type="term" value="F:ATP hydrolysis activity"/>
    <property type="evidence" value="ECO:0007669"/>
    <property type="project" value="InterPro"/>
</dbReference>
<keyword evidence="4" id="KW-0677">Repeat</keyword>
<sequence length="962" mass="108168">MSSKVSFYICIVAYTLFNESITAEKAFVVLSCYGGIQHALNIAIPLGISQFAETKSSIKRIKKFLLAPEVNDADSKNIYKNTTPTLYRDGKEKRFDSYNAQTPNVRAVDLSVEVLKNQPILHNINLHFGPGLYAVCGPVGSGKSTLLKALLNDLIIVNGKLNVTGSCSYASQDPWLFPGTIRENILFGLPYDIERYNNVVSICGLKRDFEILPDADSTLVNDRGLNLSKGQQARVNLARAIYKESDIYLLDSPLSALDATVSRQIFQNCVRGFLKKKVCIVVMHQIQFLKEANKILLIKDGRLECQGTFDELCKKGVHFGNDTVEDHARDNEVESDKEVNGSSDVEADEATKLLDDLSCQKAATKLYTENKKEGKVEWSVYKSYFKLAGGWKTLPFLCILSLLQQSFQSGFEYFITYWINVEEKLHVLRQNGTNTTSYDEAFAEREMVPVYYTILIALASIFTLANSVYIFILFGLANKRLHNVSFWQVIQAPMSFFDVNLSGNILNRFSKDVNVVDEAIPILFFQCLRLTLIVLGIVVLVSIVKIGFLFVSIVFALILFIWQRIYLPTSRSLKRLDGITRSPVVGHLNASLEGLTTIRASGIQHILIAQFDKHQDLHSSASYMYLSTNRAFGFYADTLCAAYSMIIMYSLLIFSPTNAGKVGLALNLAFGLGTLLQFWIRQWTELENQMTSVERILEYRDIKTEDKNGSRPDNWPIRGQIQYANVHMKYPKTNHLVLKGMNFIIEPGQKIGIIGRTGAGKTSIISALFRLYEPSQGNIYIADTDINTIALEHLRSKISIIPQNPIIFSGTLRTNLDPNREYDDNSIWRALDDVGLKNLAAELEFQLEHKIHDGGSNFSTGQKQLICLARAVLRNNKIVVLDEATANIDLQTDILVQETIKKKFEHCTILMIAHRLNTVLDSDKVMVVNNGQIVEFDTPEVLLNNKESNFYYLVSQSGLLSS</sequence>
<feature type="transmembrane region" description="Helical" evidence="9">
    <location>
        <begin position="660"/>
        <end position="680"/>
    </location>
</feature>
<feature type="transmembrane region" description="Helical" evidence="9">
    <location>
        <begin position="450"/>
        <end position="476"/>
    </location>
</feature>
<feature type="domain" description="ABC transmembrane type-1" evidence="11">
    <location>
        <begin position="396"/>
        <end position="688"/>
    </location>
</feature>
<evidence type="ECO:0000313" key="12">
    <source>
        <dbReference type="EMBL" id="KAK9745226.1"/>
    </source>
</evidence>
<dbReference type="FunFam" id="1.20.1560.10:FF:000014">
    <property type="entry name" value="Multidrug resistance-associated protein member 4"/>
    <property type="match status" value="1"/>
</dbReference>
<dbReference type="PROSITE" id="PS50893">
    <property type="entry name" value="ABC_TRANSPORTER_2"/>
    <property type="match status" value="2"/>
</dbReference>
<dbReference type="Gene3D" id="1.20.1560.10">
    <property type="entry name" value="ABC transporter type 1, transmembrane domain"/>
    <property type="match status" value="1"/>
</dbReference>
<dbReference type="InterPro" id="IPR044726">
    <property type="entry name" value="ABCC_6TM_D2"/>
</dbReference>
<keyword evidence="3 9" id="KW-0812">Transmembrane</keyword>
<dbReference type="Pfam" id="PF00005">
    <property type="entry name" value="ABC_tran"/>
    <property type="match status" value="2"/>
</dbReference>
<evidence type="ECO:0000256" key="2">
    <source>
        <dbReference type="ARBA" id="ARBA00022448"/>
    </source>
</evidence>
<evidence type="ECO:0000259" key="10">
    <source>
        <dbReference type="PROSITE" id="PS50893"/>
    </source>
</evidence>
<keyword evidence="6" id="KW-0067">ATP-binding</keyword>
<protein>
    <submittedName>
        <fullName evidence="12">ABC transporter transmembrane region</fullName>
    </submittedName>
</protein>
<feature type="domain" description="ABC transporter" evidence="10">
    <location>
        <begin position="721"/>
        <end position="955"/>
    </location>
</feature>
<dbReference type="FunFam" id="3.40.50.300:FF:000973">
    <property type="entry name" value="Multidrug resistance-associated protein 4"/>
    <property type="match status" value="1"/>
</dbReference>
<feature type="domain" description="ABC transporter" evidence="10">
    <location>
        <begin position="105"/>
        <end position="325"/>
    </location>
</feature>
<evidence type="ECO:0000256" key="3">
    <source>
        <dbReference type="ARBA" id="ARBA00022692"/>
    </source>
</evidence>
<dbReference type="Gene3D" id="3.40.50.300">
    <property type="entry name" value="P-loop containing nucleotide triphosphate hydrolases"/>
    <property type="match status" value="2"/>
</dbReference>
<dbReference type="PROSITE" id="PS50929">
    <property type="entry name" value="ABC_TM1F"/>
    <property type="match status" value="1"/>
</dbReference>
<dbReference type="PANTHER" id="PTHR24223">
    <property type="entry name" value="ATP-BINDING CASSETTE SUB-FAMILY C"/>
    <property type="match status" value="1"/>
</dbReference>
<dbReference type="GO" id="GO:0140359">
    <property type="term" value="F:ABC-type transporter activity"/>
    <property type="evidence" value="ECO:0007669"/>
    <property type="project" value="InterPro"/>
</dbReference>
<reference evidence="12 13" key="1">
    <citation type="journal article" date="2024" name="BMC Genomics">
        <title>De novo assembly and annotation of Popillia japonica's genome with initial clues to its potential as an invasive pest.</title>
        <authorList>
            <person name="Cucini C."/>
            <person name="Boschi S."/>
            <person name="Funari R."/>
            <person name="Cardaioli E."/>
            <person name="Iannotti N."/>
            <person name="Marturano G."/>
            <person name="Paoli F."/>
            <person name="Bruttini M."/>
            <person name="Carapelli A."/>
            <person name="Frati F."/>
            <person name="Nardi F."/>
        </authorList>
    </citation>
    <scope>NUCLEOTIDE SEQUENCE [LARGE SCALE GENOMIC DNA]</scope>
    <source>
        <strain evidence="12">DMR45628</strain>
    </source>
</reference>
<dbReference type="InterPro" id="IPR050173">
    <property type="entry name" value="ABC_transporter_C-like"/>
</dbReference>
<dbReference type="PANTHER" id="PTHR24223:SF448">
    <property type="entry name" value="FI20146P1-RELATED"/>
    <property type="match status" value="1"/>
</dbReference>
<comment type="caution">
    <text evidence="12">The sequence shown here is derived from an EMBL/GenBank/DDBJ whole genome shotgun (WGS) entry which is preliminary data.</text>
</comment>
<name>A0AAW1MHW2_POPJA</name>
<evidence type="ECO:0000313" key="13">
    <source>
        <dbReference type="Proteomes" id="UP001458880"/>
    </source>
</evidence>
<dbReference type="InterPro" id="IPR017871">
    <property type="entry name" value="ABC_transporter-like_CS"/>
</dbReference>
<dbReference type="Pfam" id="PF00664">
    <property type="entry name" value="ABC_membrane"/>
    <property type="match status" value="1"/>
</dbReference>
<feature type="transmembrane region" description="Helical" evidence="9">
    <location>
        <begin position="546"/>
        <end position="567"/>
    </location>
</feature>
<dbReference type="Proteomes" id="UP001458880">
    <property type="component" value="Unassembled WGS sequence"/>
</dbReference>
<dbReference type="SUPFAM" id="SSF52540">
    <property type="entry name" value="P-loop containing nucleoside triphosphate hydrolases"/>
    <property type="match status" value="2"/>
</dbReference>
<dbReference type="CDD" id="cd03250">
    <property type="entry name" value="ABCC_MRP_domain1"/>
    <property type="match status" value="1"/>
</dbReference>
<dbReference type="InterPro" id="IPR003593">
    <property type="entry name" value="AAA+_ATPase"/>
</dbReference>
<evidence type="ECO:0000259" key="11">
    <source>
        <dbReference type="PROSITE" id="PS50929"/>
    </source>
</evidence>
<dbReference type="InterPro" id="IPR003439">
    <property type="entry name" value="ABC_transporter-like_ATP-bd"/>
</dbReference>
<dbReference type="InterPro" id="IPR011527">
    <property type="entry name" value="ABC1_TM_dom"/>
</dbReference>
<dbReference type="SMART" id="SM00382">
    <property type="entry name" value="AAA"/>
    <property type="match status" value="2"/>
</dbReference>
<dbReference type="InterPro" id="IPR027417">
    <property type="entry name" value="P-loop_NTPase"/>
</dbReference>
<keyword evidence="7 9" id="KW-1133">Transmembrane helix</keyword>
<dbReference type="AlphaFoldDB" id="A0AAW1MHW2"/>
<proteinExistence type="predicted"/>
<evidence type="ECO:0000256" key="1">
    <source>
        <dbReference type="ARBA" id="ARBA00004141"/>
    </source>
</evidence>
<keyword evidence="5" id="KW-0547">Nucleotide-binding</keyword>
<feature type="transmembrane region" description="Helical" evidence="9">
    <location>
        <begin position="519"/>
        <end position="540"/>
    </location>
</feature>
<accession>A0AAW1MHW2</accession>
<keyword evidence="8 9" id="KW-0472">Membrane</keyword>
<evidence type="ECO:0000256" key="4">
    <source>
        <dbReference type="ARBA" id="ARBA00022737"/>
    </source>
</evidence>
<dbReference type="CDD" id="cd03244">
    <property type="entry name" value="ABCC_MRP_domain2"/>
    <property type="match status" value="1"/>
</dbReference>
<gene>
    <name evidence="12" type="ORF">QE152_g7109</name>
</gene>
<evidence type="ECO:0000256" key="6">
    <source>
        <dbReference type="ARBA" id="ARBA00022840"/>
    </source>
</evidence>
<dbReference type="GO" id="GO:0005524">
    <property type="term" value="F:ATP binding"/>
    <property type="evidence" value="ECO:0007669"/>
    <property type="project" value="UniProtKB-KW"/>
</dbReference>
<evidence type="ECO:0000256" key="5">
    <source>
        <dbReference type="ARBA" id="ARBA00022741"/>
    </source>
</evidence>
<dbReference type="InterPro" id="IPR036640">
    <property type="entry name" value="ABC1_TM_sf"/>
</dbReference>
<evidence type="ECO:0000256" key="7">
    <source>
        <dbReference type="ARBA" id="ARBA00022989"/>
    </source>
</evidence>
<feature type="transmembrane region" description="Helical" evidence="9">
    <location>
        <begin position="632"/>
        <end position="654"/>
    </location>
</feature>
<dbReference type="EMBL" id="JASPKY010000050">
    <property type="protein sequence ID" value="KAK9745226.1"/>
    <property type="molecule type" value="Genomic_DNA"/>
</dbReference>
<keyword evidence="2" id="KW-0813">Transport</keyword>
<dbReference type="FunFam" id="3.40.50.300:FF:000163">
    <property type="entry name" value="Multidrug resistance-associated protein member 4"/>
    <property type="match status" value="1"/>
</dbReference>
<dbReference type="GO" id="GO:0016020">
    <property type="term" value="C:membrane"/>
    <property type="evidence" value="ECO:0007669"/>
    <property type="project" value="UniProtKB-SubCell"/>
</dbReference>
<organism evidence="12 13">
    <name type="scientific">Popillia japonica</name>
    <name type="common">Japanese beetle</name>
    <dbReference type="NCBI Taxonomy" id="7064"/>
    <lineage>
        <taxon>Eukaryota</taxon>
        <taxon>Metazoa</taxon>
        <taxon>Ecdysozoa</taxon>
        <taxon>Arthropoda</taxon>
        <taxon>Hexapoda</taxon>
        <taxon>Insecta</taxon>
        <taxon>Pterygota</taxon>
        <taxon>Neoptera</taxon>
        <taxon>Endopterygota</taxon>
        <taxon>Coleoptera</taxon>
        <taxon>Polyphaga</taxon>
        <taxon>Scarabaeiformia</taxon>
        <taxon>Scarabaeidae</taxon>
        <taxon>Rutelinae</taxon>
        <taxon>Popillia</taxon>
    </lineage>
</organism>
<evidence type="ECO:0000256" key="9">
    <source>
        <dbReference type="SAM" id="Phobius"/>
    </source>
</evidence>
<dbReference type="PROSITE" id="PS00211">
    <property type="entry name" value="ABC_TRANSPORTER_1"/>
    <property type="match status" value="1"/>
</dbReference>
<keyword evidence="13" id="KW-1185">Reference proteome</keyword>